<dbReference type="Gene3D" id="3.90.550.10">
    <property type="entry name" value="Spore Coat Polysaccharide Biosynthesis Protein SpsA, Chain A"/>
    <property type="match status" value="1"/>
</dbReference>
<proteinExistence type="inferred from homology"/>
<evidence type="ECO:0000313" key="5">
    <source>
        <dbReference type="EMBL" id="CAA9253758.1"/>
    </source>
</evidence>
<dbReference type="CDD" id="cd04179">
    <property type="entry name" value="DPM_DPG-synthase_like"/>
    <property type="match status" value="1"/>
</dbReference>
<feature type="domain" description="Low-salt glycan biosynthesis hexosyltransferase Agl6 C-terminal transmembrane region" evidence="4">
    <location>
        <begin position="312"/>
        <end position="389"/>
    </location>
</feature>
<dbReference type="AlphaFoldDB" id="A0A6J4ILS6"/>
<dbReference type="Pfam" id="PF26629">
    <property type="entry name" value="GT2_TM_C"/>
    <property type="match status" value="1"/>
</dbReference>
<reference evidence="5" key="1">
    <citation type="submission" date="2020-02" db="EMBL/GenBank/DDBJ databases">
        <authorList>
            <person name="Meier V. D."/>
        </authorList>
    </citation>
    <scope>NUCLEOTIDE SEQUENCE</scope>
    <source>
        <strain evidence="5">AVDCRST_MAG10</strain>
    </source>
</reference>
<dbReference type="PANTHER" id="PTHR48090">
    <property type="entry name" value="UNDECAPRENYL-PHOSPHATE 4-DEOXY-4-FORMAMIDO-L-ARABINOSE TRANSFERASE-RELATED"/>
    <property type="match status" value="1"/>
</dbReference>
<evidence type="ECO:0000256" key="1">
    <source>
        <dbReference type="ARBA" id="ARBA00006739"/>
    </source>
</evidence>
<dbReference type="Pfam" id="PF00535">
    <property type="entry name" value="Glycos_transf_2"/>
    <property type="match status" value="1"/>
</dbReference>
<keyword evidence="2" id="KW-1133">Transmembrane helix</keyword>
<comment type="similarity">
    <text evidence="1">Belongs to the glycosyltransferase 2 family.</text>
</comment>
<feature type="transmembrane region" description="Helical" evidence="2">
    <location>
        <begin position="365"/>
        <end position="389"/>
    </location>
</feature>
<dbReference type="PANTHER" id="PTHR48090:SF7">
    <property type="entry name" value="RFBJ PROTEIN"/>
    <property type="match status" value="1"/>
</dbReference>
<feature type="transmembrane region" description="Helical" evidence="2">
    <location>
        <begin position="245"/>
        <end position="267"/>
    </location>
</feature>
<keyword evidence="2" id="KW-0812">Transmembrane</keyword>
<protein>
    <submittedName>
        <fullName evidence="5">Dolichol-P-glucose synthetase, putative</fullName>
    </submittedName>
</protein>
<evidence type="ECO:0000256" key="2">
    <source>
        <dbReference type="SAM" id="Phobius"/>
    </source>
</evidence>
<evidence type="ECO:0000259" key="4">
    <source>
        <dbReference type="Pfam" id="PF26629"/>
    </source>
</evidence>
<dbReference type="EMBL" id="CADCTB010000145">
    <property type="protein sequence ID" value="CAA9253758.1"/>
    <property type="molecule type" value="Genomic_DNA"/>
</dbReference>
<feature type="domain" description="Glycosyltransferase 2-like" evidence="3">
    <location>
        <begin position="22"/>
        <end position="183"/>
    </location>
</feature>
<feature type="transmembrane region" description="Helical" evidence="2">
    <location>
        <begin position="331"/>
        <end position="353"/>
    </location>
</feature>
<gene>
    <name evidence="5" type="ORF">AVDCRST_MAG10-2366</name>
</gene>
<name>A0A6J4ILS6_9ACTN</name>
<dbReference type="InterPro" id="IPR001173">
    <property type="entry name" value="Glyco_trans_2-like"/>
</dbReference>
<organism evidence="5">
    <name type="scientific">uncultured Acidimicrobiales bacterium</name>
    <dbReference type="NCBI Taxonomy" id="310071"/>
    <lineage>
        <taxon>Bacteria</taxon>
        <taxon>Bacillati</taxon>
        <taxon>Actinomycetota</taxon>
        <taxon>Acidimicrobiia</taxon>
        <taxon>Acidimicrobiales</taxon>
        <taxon>environmental samples</taxon>
    </lineage>
</organism>
<accession>A0A6J4ILS6</accession>
<dbReference type="InterPro" id="IPR029044">
    <property type="entry name" value="Nucleotide-diphossugar_trans"/>
</dbReference>
<dbReference type="SUPFAM" id="SSF53448">
    <property type="entry name" value="Nucleotide-diphospho-sugar transferases"/>
    <property type="match status" value="1"/>
</dbReference>
<keyword evidence="2" id="KW-0472">Membrane</keyword>
<dbReference type="InterPro" id="IPR058718">
    <property type="entry name" value="Agl6_TM_C"/>
</dbReference>
<sequence length="395" mass="43111">MSATGAVDLSAREPSSAAPDISVVMPCLNEAGSVGTCIEKAWEGIRRTGLTGEVVVSDNGSTDDSVAVAGRAGARVVRQPARGYGNAYLKGFAEARGRFIIMGDSDGSYDFTQLDRLIQPLRDGSYDYVLGSRFAGRILPGAMPWTHRYIGNPVLTGVLNRLFKVDSSDAHSGMRAFTSDAYRRMALQSEGMELASEIVINAAKVGLRGTEVPITYHPREGESKLHSMRDGWRHLRFMLLRSPNWLFTGPGMVMFVLGLVGQGVLLPGPLNLGFHAFDVHFSALFALLAIFGYQTLLFGVFARTCVPVEEGRTADRLQRWFERNYTLEKGLIGGGLMFLVGFGIDAGVLVHWLREGLGPINSLRPALLAMTLMMVGAQTAFAAFFLSFFRIDRSR</sequence>
<dbReference type="InterPro" id="IPR050256">
    <property type="entry name" value="Glycosyltransferase_2"/>
</dbReference>
<evidence type="ECO:0000259" key="3">
    <source>
        <dbReference type="Pfam" id="PF00535"/>
    </source>
</evidence>
<feature type="transmembrane region" description="Helical" evidence="2">
    <location>
        <begin position="279"/>
        <end position="302"/>
    </location>
</feature>